<comment type="caution">
    <text evidence="1">The sequence shown here is derived from an EMBL/GenBank/DDBJ whole genome shotgun (WGS) entry which is preliminary data.</text>
</comment>
<dbReference type="AlphaFoldDB" id="A0A0F5VDT5"/>
<organism evidence="1 2">
    <name type="scientific">Photobacterium halotolerans</name>
    <dbReference type="NCBI Taxonomy" id="265726"/>
    <lineage>
        <taxon>Bacteria</taxon>
        <taxon>Pseudomonadati</taxon>
        <taxon>Pseudomonadota</taxon>
        <taxon>Gammaproteobacteria</taxon>
        <taxon>Vibrionales</taxon>
        <taxon>Vibrionaceae</taxon>
        <taxon>Photobacterium</taxon>
    </lineage>
</organism>
<name>A0A0F5VDT5_9GAMM</name>
<sequence>MLIGANMSHLNDNIDLAKHNFSIHSEDHQSKVEFHRITLKGHPFCGTYIAFGFGDFLWGGDYFNVARAINMRFQ</sequence>
<accession>A0A0F5VDT5</accession>
<gene>
    <name evidence="1" type="ORF">KY46_08830</name>
</gene>
<protein>
    <submittedName>
        <fullName evidence="1">Uncharacterized protein</fullName>
    </submittedName>
</protein>
<dbReference type="EMBL" id="JWYV01000005">
    <property type="protein sequence ID" value="KKD00331.1"/>
    <property type="molecule type" value="Genomic_DNA"/>
</dbReference>
<keyword evidence="2" id="KW-1185">Reference proteome</keyword>
<dbReference type="Proteomes" id="UP000033633">
    <property type="component" value="Unassembled WGS sequence"/>
</dbReference>
<evidence type="ECO:0000313" key="1">
    <source>
        <dbReference type="EMBL" id="KKD00331.1"/>
    </source>
</evidence>
<proteinExistence type="predicted"/>
<reference evidence="1 2" key="1">
    <citation type="submission" date="2014-12" db="EMBL/GenBank/DDBJ databases">
        <title>Mercury Reductase activity and rhizosphere competence traits in the genome of root associated Photobacterium halotolerans MELD1.</title>
        <authorList>
            <person name="Mathew D.C."/>
            <person name="Huang C.-C."/>
        </authorList>
    </citation>
    <scope>NUCLEOTIDE SEQUENCE [LARGE SCALE GENOMIC DNA]</scope>
    <source>
        <strain evidence="1 2">MELD1</strain>
    </source>
</reference>
<dbReference type="PATRIC" id="fig|265726.11.peg.3905"/>
<evidence type="ECO:0000313" key="2">
    <source>
        <dbReference type="Proteomes" id="UP000033633"/>
    </source>
</evidence>